<protein>
    <submittedName>
        <fullName evidence="2">Uncharacterized protein</fullName>
    </submittedName>
</protein>
<accession>A0AAV4X6H6</accession>
<dbReference type="AlphaFoldDB" id="A0AAV4X6H6"/>
<evidence type="ECO:0000313" key="3">
    <source>
        <dbReference type="Proteomes" id="UP001054837"/>
    </source>
</evidence>
<gene>
    <name evidence="2" type="ORF">CDAR_581571</name>
</gene>
<organism evidence="2 3">
    <name type="scientific">Caerostris darwini</name>
    <dbReference type="NCBI Taxonomy" id="1538125"/>
    <lineage>
        <taxon>Eukaryota</taxon>
        <taxon>Metazoa</taxon>
        <taxon>Ecdysozoa</taxon>
        <taxon>Arthropoda</taxon>
        <taxon>Chelicerata</taxon>
        <taxon>Arachnida</taxon>
        <taxon>Araneae</taxon>
        <taxon>Araneomorphae</taxon>
        <taxon>Entelegynae</taxon>
        <taxon>Araneoidea</taxon>
        <taxon>Araneidae</taxon>
        <taxon>Caerostris</taxon>
    </lineage>
</organism>
<feature type="compositionally biased region" description="Basic and acidic residues" evidence="1">
    <location>
        <begin position="111"/>
        <end position="125"/>
    </location>
</feature>
<reference evidence="2 3" key="1">
    <citation type="submission" date="2021-06" db="EMBL/GenBank/DDBJ databases">
        <title>Caerostris darwini draft genome.</title>
        <authorList>
            <person name="Kono N."/>
            <person name="Arakawa K."/>
        </authorList>
    </citation>
    <scope>NUCLEOTIDE SEQUENCE [LARGE SCALE GENOMIC DNA]</scope>
</reference>
<feature type="compositionally biased region" description="Polar residues" evidence="1">
    <location>
        <begin position="131"/>
        <end position="140"/>
    </location>
</feature>
<evidence type="ECO:0000256" key="1">
    <source>
        <dbReference type="SAM" id="MobiDB-lite"/>
    </source>
</evidence>
<proteinExistence type="predicted"/>
<dbReference type="EMBL" id="BPLQ01015709">
    <property type="protein sequence ID" value="GIY90167.1"/>
    <property type="molecule type" value="Genomic_DNA"/>
</dbReference>
<feature type="region of interest" description="Disordered" evidence="1">
    <location>
        <begin position="1"/>
        <end position="34"/>
    </location>
</feature>
<feature type="compositionally biased region" description="Polar residues" evidence="1">
    <location>
        <begin position="9"/>
        <end position="25"/>
    </location>
</feature>
<evidence type="ECO:0000313" key="2">
    <source>
        <dbReference type="EMBL" id="GIY90167.1"/>
    </source>
</evidence>
<comment type="caution">
    <text evidence="2">The sequence shown here is derived from an EMBL/GenBank/DDBJ whole genome shotgun (WGS) entry which is preliminary data.</text>
</comment>
<sequence length="140" mass="16160">MDSPPPNPTLSHNPTSRWFSCSSPKTRFRGRDREERANDFLTNICSNSSLNNLFVNHPSPLRTKQFRSSPPPQKREERRIKVRGRSKRAKENRSIPDDFVSTTFPNPLSIEVEKRGVGGGGEERQRRKNQTIDLSQNERE</sequence>
<dbReference type="Proteomes" id="UP001054837">
    <property type="component" value="Unassembled WGS sequence"/>
</dbReference>
<name>A0AAV4X6H6_9ARAC</name>
<keyword evidence="3" id="KW-1185">Reference proteome</keyword>
<feature type="region of interest" description="Disordered" evidence="1">
    <location>
        <begin position="56"/>
        <end position="140"/>
    </location>
</feature>